<organism evidence="3 5">
    <name type="scientific">Flavobacterium circumlabens</name>
    <dbReference type="NCBI Taxonomy" id="2133765"/>
    <lineage>
        <taxon>Bacteria</taxon>
        <taxon>Pseudomonadati</taxon>
        <taxon>Bacteroidota</taxon>
        <taxon>Flavobacteriia</taxon>
        <taxon>Flavobacteriales</taxon>
        <taxon>Flavobacteriaceae</taxon>
        <taxon>Flavobacterium</taxon>
    </lineage>
</organism>
<keyword evidence="4" id="KW-1185">Reference proteome</keyword>
<dbReference type="Proteomes" id="UP000295270">
    <property type="component" value="Unassembled WGS sequence"/>
</dbReference>
<feature type="transmembrane region" description="Helical" evidence="1">
    <location>
        <begin position="30"/>
        <end position="52"/>
    </location>
</feature>
<reference evidence="2 4" key="1">
    <citation type="journal article" date="2015" name="Stand. Genomic Sci.">
        <title>Genomic Encyclopedia of Bacterial and Archaeal Type Strains, Phase III: the genomes of soil and plant-associated and newly described type strains.</title>
        <authorList>
            <person name="Whitman W.B."/>
            <person name="Woyke T."/>
            <person name="Klenk H.P."/>
            <person name="Zhou Y."/>
            <person name="Lilburn T.G."/>
            <person name="Beck B.J."/>
            <person name="De Vos P."/>
            <person name="Vandamme P."/>
            <person name="Eisen J.A."/>
            <person name="Garrity G."/>
            <person name="Hugenholtz P."/>
            <person name="Kyrpides N.C."/>
        </authorList>
    </citation>
    <scope>NUCLEOTIDE SEQUENCE [LARGE SCALE GENOMIC DNA]</scope>
    <source>
        <strain evidence="2 4">P5626</strain>
    </source>
</reference>
<reference evidence="3 5" key="2">
    <citation type="journal article" date="2018" name="Syst. Appl. Microbiol.">
        <title>Flavobacterium circumlabens sp. nov. and Flavobacterium cupreum sp. nov., two psychrotrophic species isolated from Antarctic environmental samples.</title>
        <authorList>
            <person name="Kralova S."/>
            <person name="Busse H.J."/>
            <person name="Svec P."/>
            <person name="Maslanova I."/>
            <person name="Stankova E."/>
            <person name="Bartak M."/>
            <person name="Sedlacek I."/>
        </authorList>
    </citation>
    <scope>NUCLEOTIDE SEQUENCE [LARGE SCALE GENOMIC DNA]</scope>
    <source>
        <strain evidence="3 5">CCM 8828</strain>
    </source>
</reference>
<reference evidence="2" key="3">
    <citation type="submission" date="2019-03" db="EMBL/GenBank/DDBJ databases">
        <authorList>
            <person name="Whitman W."/>
            <person name="Huntemann M."/>
            <person name="Clum A."/>
            <person name="Pillay M."/>
            <person name="Palaniappan K."/>
            <person name="Varghese N."/>
            <person name="Mikhailova N."/>
            <person name="Stamatis D."/>
            <person name="Reddy T."/>
            <person name="Daum C."/>
            <person name="Shapiro N."/>
            <person name="Ivanova N."/>
            <person name="Kyrpides N."/>
            <person name="Woyke T."/>
        </authorList>
    </citation>
    <scope>NUCLEOTIDE SEQUENCE</scope>
    <source>
        <strain evidence="2">P5626</strain>
    </source>
</reference>
<name>A0A4Y7UDI2_9FLAO</name>
<evidence type="ECO:0000313" key="2">
    <source>
        <dbReference type="EMBL" id="TCN58861.1"/>
    </source>
</evidence>
<sequence length="73" mass="8408">MIDGKTALRFVKKNYNFQALKLLNSENNGILNAKLLLMVVLGILMMMVLAIAHHEIFEVSHMEALYYYLTSYV</sequence>
<dbReference type="EMBL" id="QWDN01000003">
    <property type="protein sequence ID" value="TEB44271.1"/>
    <property type="molecule type" value="Genomic_DNA"/>
</dbReference>
<evidence type="ECO:0000256" key="1">
    <source>
        <dbReference type="SAM" id="Phobius"/>
    </source>
</evidence>
<evidence type="ECO:0000313" key="3">
    <source>
        <dbReference type="EMBL" id="TEB44271.1"/>
    </source>
</evidence>
<comment type="caution">
    <text evidence="3">The sequence shown here is derived from an EMBL/GenBank/DDBJ whole genome shotgun (WGS) entry which is preliminary data.</text>
</comment>
<dbReference type="Proteomes" id="UP000298340">
    <property type="component" value="Unassembled WGS sequence"/>
</dbReference>
<evidence type="ECO:0000313" key="5">
    <source>
        <dbReference type="Proteomes" id="UP000298340"/>
    </source>
</evidence>
<proteinExistence type="predicted"/>
<dbReference type="RefSeq" id="WP_132034963.1">
    <property type="nucleotide sequence ID" value="NZ_QWDN01000003.1"/>
</dbReference>
<dbReference type="EMBL" id="SLWA01000003">
    <property type="protein sequence ID" value="TCN58861.1"/>
    <property type="molecule type" value="Genomic_DNA"/>
</dbReference>
<protein>
    <submittedName>
        <fullName evidence="3">Uncharacterized protein</fullName>
    </submittedName>
</protein>
<keyword evidence="1" id="KW-0812">Transmembrane</keyword>
<keyword evidence="1" id="KW-1133">Transmembrane helix</keyword>
<dbReference type="AlphaFoldDB" id="A0A4Y7UDI2"/>
<accession>A0A4Y7UDI2</accession>
<evidence type="ECO:0000313" key="4">
    <source>
        <dbReference type="Proteomes" id="UP000295270"/>
    </source>
</evidence>
<keyword evidence="1" id="KW-0472">Membrane</keyword>
<gene>
    <name evidence="3" type="ORF">D0809_10965</name>
    <name evidence="2" type="ORF">EV142_103308</name>
</gene>